<dbReference type="EMBL" id="GBXM01024317">
    <property type="protein sequence ID" value="JAH84260.1"/>
    <property type="molecule type" value="Transcribed_RNA"/>
</dbReference>
<dbReference type="AlphaFoldDB" id="A0A0E9W3Y5"/>
<reference evidence="1" key="1">
    <citation type="submission" date="2014-11" db="EMBL/GenBank/DDBJ databases">
        <authorList>
            <person name="Amaro Gonzalez C."/>
        </authorList>
    </citation>
    <scope>NUCLEOTIDE SEQUENCE</scope>
</reference>
<accession>A0A0E9W3Y5</accession>
<evidence type="ECO:0000313" key="1">
    <source>
        <dbReference type="EMBL" id="JAH84260.1"/>
    </source>
</evidence>
<reference evidence="1" key="2">
    <citation type="journal article" date="2015" name="Fish Shellfish Immunol.">
        <title>Early steps in the European eel (Anguilla anguilla)-Vibrio vulnificus interaction in the gills: Role of the RtxA13 toxin.</title>
        <authorList>
            <person name="Callol A."/>
            <person name="Pajuelo D."/>
            <person name="Ebbesson L."/>
            <person name="Teles M."/>
            <person name="MacKenzie S."/>
            <person name="Amaro C."/>
        </authorList>
    </citation>
    <scope>NUCLEOTIDE SEQUENCE</scope>
</reference>
<protein>
    <submittedName>
        <fullName evidence="1">Uncharacterized protein</fullName>
    </submittedName>
</protein>
<organism evidence="1">
    <name type="scientific">Anguilla anguilla</name>
    <name type="common">European freshwater eel</name>
    <name type="synonym">Muraena anguilla</name>
    <dbReference type="NCBI Taxonomy" id="7936"/>
    <lineage>
        <taxon>Eukaryota</taxon>
        <taxon>Metazoa</taxon>
        <taxon>Chordata</taxon>
        <taxon>Craniata</taxon>
        <taxon>Vertebrata</taxon>
        <taxon>Euteleostomi</taxon>
        <taxon>Actinopterygii</taxon>
        <taxon>Neopterygii</taxon>
        <taxon>Teleostei</taxon>
        <taxon>Anguilliformes</taxon>
        <taxon>Anguillidae</taxon>
        <taxon>Anguilla</taxon>
    </lineage>
</organism>
<name>A0A0E9W3Y5_ANGAN</name>
<proteinExistence type="predicted"/>
<sequence>MHAVLHGKRGKAPIPLLVWDAGETHKGGTDIEWRQYD</sequence>